<organism evidence="2">
    <name type="scientific">uncultured Caudovirales phage</name>
    <dbReference type="NCBI Taxonomy" id="2100421"/>
    <lineage>
        <taxon>Viruses</taxon>
        <taxon>Duplodnaviria</taxon>
        <taxon>Heunggongvirae</taxon>
        <taxon>Uroviricota</taxon>
        <taxon>Caudoviricetes</taxon>
        <taxon>Peduoviridae</taxon>
        <taxon>Maltschvirus</taxon>
        <taxon>Maltschvirus maltsch</taxon>
    </lineage>
</organism>
<protein>
    <submittedName>
        <fullName evidence="2">Phage-like element PBSX protein, XkdF</fullName>
    </submittedName>
</protein>
<accession>A0A6J7X2H7</accession>
<sequence length="232" mass="26472">MIKDNIEELYELILQDDEDGVFANSLVESPAIERDFVWLNKEVAFQSVSDEKQLVAGPILVPNKKILRIDGEGKRYSVFFTPETIEMVARKFMKNKYGDEVTLEHGAKTAGVYLTESWIIEQSAKDKSNIFGFTLPRGTWFGVYKVDDKKIWDKVKDGTFRGFSIEGLFEHRKSNLKLSLEKQINDLTEDEAKELLNTIHQMLMPTISLEGAQPSITSTYPGQIAKKKNDDK</sequence>
<reference evidence="2" key="1">
    <citation type="submission" date="2020-05" db="EMBL/GenBank/DDBJ databases">
        <authorList>
            <person name="Chiriac C."/>
            <person name="Salcher M."/>
            <person name="Ghai R."/>
            <person name="Kavagutti S V."/>
        </authorList>
    </citation>
    <scope>NUCLEOTIDE SEQUENCE</scope>
</reference>
<dbReference type="InterPro" id="IPR027924">
    <property type="entry name" value="XkdF"/>
</dbReference>
<feature type="domain" description="Phage-like element PBSX protein XkdF" evidence="1">
    <location>
        <begin position="47"/>
        <end position="168"/>
    </location>
</feature>
<gene>
    <name evidence="2" type="ORF">UFOVP385_7</name>
</gene>
<evidence type="ECO:0000259" key="1">
    <source>
        <dbReference type="Pfam" id="PF14550"/>
    </source>
</evidence>
<dbReference type="EMBL" id="LR798316">
    <property type="protein sequence ID" value="CAB5223192.1"/>
    <property type="molecule type" value="Genomic_DNA"/>
</dbReference>
<name>A0A6J7X2H7_9CAUD</name>
<evidence type="ECO:0000313" key="2">
    <source>
        <dbReference type="EMBL" id="CAB5223192.1"/>
    </source>
</evidence>
<proteinExistence type="predicted"/>
<dbReference type="Pfam" id="PF14550">
    <property type="entry name" value="Peptidase_S78_2"/>
    <property type="match status" value="1"/>
</dbReference>